<evidence type="ECO:0000313" key="1">
    <source>
        <dbReference type="EMBL" id="SER71338.1"/>
    </source>
</evidence>
<organism evidence="1 2">
    <name type="scientific">Tranquillimonas rosea</name>
    <dbReference type="NCBI Taxonomy" id="641238"/>
    <lineage>
        <taxon>Bacteria</taxon>
        <taxon>Pseudomonadati</taxon>
        <taxon>Pseudomonadota</taxon>
        <taxon>Alphaproteobacteria</taxon>
        <taxon>Rhodobacterales</taxon>
        <taxon>Roseobacteraceae</taxon>
        <taxon>Tranquillimonas</taxon>
    </lineage>
</organism>
<dbReference type="EMBL" id="FOGU01000002">
    <property type="protein sequence ID" value="SER71338.1"/>
    <property type="molecule type" value="Genomic_DNA"/>
</dbReference>
<dbReference type="SUPFAM" id="SSF50475">
    <property type="entry name" value="FMN-binding split barrel"/>
    <property type="match status" value="1"/>
</dbReference>
<reference evidence="1 2" key="1">
    <citation type="submission" date="2016-10" db="EMBL/GenBank/DDBJ databases">
        <authorList>
            <person name="de Groot N.N."/>
        </authorList>
    </citation>
    <scope>NUCLEOTIDE SEQUENCE [LARGE SCALE GENOMIC DNA]</scope>
    <source>
        <strain evidence="1 2">DSM 23042</strain>
    </source>
</reference>
<dbReference type="Proteomes" id="UP000198885">
    <property type="component" value="Unassembled WGS sequence"/>
</dbReference>
<dbReference type="RefSeq" id="WP_092688902.1">
    <property type="nucleotide sequence ID" value="NZ_CBDDGO010000004.1"/>
</dbReference>
<dbReference type="AlphaFoldDB" id="A0A1H9RF40"/>
<name>A0A1H9RF40_9RHOB</name>
<dbReference type="STRING" id="641238.SAMN04490244_102249"/>
<dbReference type="PIRSF" id="PIRSF004633">
    <property type="entry name" value="UCP_PLP_oxd"/>
    <property type="match status" value="1"/>
</dbReference>
<keyword evidence="2" id="KW-1185">Reference proteome</keyword>
<gene>
    <name evidence="1" type="ORF">SAMN04490244_102249</name>
</gene>
<dbReference type="InterPro" id="IPR012349">
    <property type="entry name" value="Split_barrel_FMN-bd"/>
</dbReference>
<evidence type="ECO:0000313" key="2">
    <source>
        <dbReference type="Proteomes" id="UP000198885"/>
    </source>
</evidence>
<sequence>MPNDPFRPPDADSRALAARLIREADHAALAVTRAETGTPSVSRIALCTGPEAGLLSLVSDLAPHTAALRAHPRAALLVGEAGRGDPLAHPRLTLHVVAAFVPRDGAEHRTLRAQLLDRLPKTKLYIDFADFHIVTFTPEGGLLNGGFGRATRLDPCDLP</sequence>
<dbReference type="OrthoDB" id="9814594at2"/>
<proteinExistence type="predicted"/>
<dbReference type="Gene3D" id="2.30.110.10">
    <property type="entry name" value="Electron Transport, Fmn-binding Protein, Chain A"/>
    <property type="match status" value="1"/>
</dbReference>
<dbReference type="InterPro" id="IPR014419">
    <property type="entry name" value="HutZ"/>
</dbReference>
<protein>
    <submittedName>
        <fullName evidence="1">Uncharacterized protein</fullName>
    </submittedName>
</protein>
<accession>A0A1H9RF40</accession>